<protein>
    <submittedName>
        <fullName evidence="2">Uncharacterized protein</fullName>
    </submittedName>
</protein>
<proteinExistence type="predicted"/>
<reference evidence="2 3" key="1">
    <citation type="submission" date="2017-02" db="EMBL/GenBank/DDBJ databases">
        <title>Complete genome sequences of Mycobacterium kansasii strains isolated from rhesus macaques.</title>
        <authorList>
            <person name="Panda A."/>
            <person name="Nagaraj S."/>
            <person name="Zhao X."/>
            <person name="Tettelin H."/>
            <person name="Detolla L.J."/>
        </authorList>
    </citation>
    <scope>NUCLEOTIDE SEQUENCE [LARGE SCALE GENOMIC DNA]</scope>
    <source>
        <strain evidence="2 3">11-3813</strain>
    </source>
</reference>
<name>A0A1V3X4R1_MYCKA</name>
<dbReference type="AlphaFoldDB" id="A0A1V3X4R1"/>
<evidence type="ECO:0000256" key="1">
    <source>
        <dbReference type="SAM" id="Phobius"/>
    </source>
</evidence>
<accession>A0A1V3X4R1</accession>
<organism evidence="2 3">
    <name type="scientific">Mycobacterium kansasii</name>
    <dbReference type="NCBI Taxonomy" id="1768"/>
    <lineage>
        <taxon>Bacteria</taxon>
        <taxon>Bacillati</taxon>
        <taxon>Actinomycetota</taxon>
        <taxon>Actinomycetes</taxon>
        <taxon>Mycobacteriales</taxon>
        <taxon>Mycobacteriaceae</taxon>
        <taxon>Mycobacterium</taxon>
    </lineage>
</organism>
<feature type="transmembrane region" description="Helical" evidence="1">
    <location>
        <begin position="33"/>
        <end position="55"/>
    </location>
</feature>
<sequence length="61" mass="6152">MRGDVDRALHDAAGAPAMSPRMMSPAFSTMSDAFSTALVAMSLAASTASLGLMAIGGSSFR</sequence>
<keyword evidence="1" id="KW-1133">Transmembrane helix</keyword>
<evidence type="ECO:0000313" key="2">
    <source>
        <dbReference type="EMBL" id="OOK74254.1"/>
    </source>
</evidence>
<evidence type="ECO:0000313" key="3">
    <source>
        <dbReference type="Proteomes" id="UP000189229"/>
    </source>
</evidence>
<keyword evidence="1" id="KW-0812">Transmembrane</keyword>
<gene>
    <name evidence="2" type="ORF">BZL30_4866</name>
</gene>
<comment type="caution">
    <text evidence="2">The sequence shown here is derived from an EMBL/GenBank/DDBJ whole genome shotgun (WGS) entry which is preliminary data.</text>
</comment>
<keyword evidence="1" id="KW-0472">Membrane</keyword>
<dbReference type="Proteomes" id="UP000189229">
    <property type="component" value="Unassembled WGS sequence"/>
</dbReference>
<dbReference type="EMBL" id="MVBM01000004">
    <property type="protein sequence ID" value="OOK74254.1"/>
    <property type="molecule type" value="Genomic_DNA"/>
</dbReference>